<reference evidence="1" key="1">
    <citation type="submission" date="2023-03" db="EMBL/GenBank/DDBJ databases">
        <title>Massive genome expansion in bonnet fungi (Mycena s.s.) driven by repeated elements and novel gene families across ecological guilds.</title>
        <authorList>
            <consortium name="Lawrence Berkeley National Laboratory"/>
            <person name="Harder C.B."/>
            <person name="Miyauchi S."/>
            <person name="Viragh M."/>
            <person name="Kuo A."/>
            <person name="Thoen E."/>
            <person name="Andreopoulos B."/>
            <person name="Lu D."/>
            <person name="Skrede I."/>
            <person name="Drula E."/>
            <person name="Henrissat B."/>
            <person name="Morin E."/>
            <person name="Kohler A."/>
            <person name="Barry K."/>
            <person name="LaButti K."/>
            <person name="Morin E."/>
            <person name="Salamov A."/>
            <person name="Lipzen A."/>
            <person name="Mereny Z."/>
            <person name="Hegedus B."/>
            <person name="Baldrian P."/>
            <person name="Stursova M."/>
            <person name="Weitz H."/>
            <person name="Taylor A."/>
            <person name="Grigoriev I.V."/>
            <person name="Nagy L.G."/>
            <person name="Martin F."/>
            <person name="Kauserud H."/>
        </authorList>
    </citation>
    <scope>NUCLEOTIDE SEQUENCE</scope>
    <source>
        <strain evidence="1">CBHHK002</strain>
    </source>
</reference>
<accession>A0AAD6ZYN5</accession>
<dbReference type="EMBL" id="JARIHO010000021">
    <property type="protein sequence ID" value="KAJ7346148.1"/>
    <property type="molecule type" value="Genomic_DNA"/>
</dbReference>
<gene>
    <name evidence="1" type="ORF">DFH08DRAFT_809984</name>
</gene>
<evidence type="ECO:0000313" key="2">
    <source>
        <dbReference type="Proteomes" id="UP001218218"/>
    </source>
</evidence>
<comment type="caution">
    <text evidence="1">The sequence shown here is derived from an EMBL/GenBank/DDBJ whole genome shotgun (WGS) entry which is preliminary data.</text>
</comment>
<dbReference type="Proteomes" id="UP001218218">
    <property type="component" value="Unassembled WGS sequence"/>
</dbReference>
<name>A0AAD6ZYN5_9AGAR</name>
<dbReference type="AlphaFoldDB" id="A0AAD6ZYN5"/>
<organism evidence="1 2">
    <name type="scientific">Mycena albidolilacea</name>
    <dbReference type="NCBI Taxonomy" id="1033008"/>
    <lineage>
        <taxon>Eukaryota</taxon>
        <taxon>Fungi</taxon>
        <taxon>Dikarya</taxon>
        <taxon>Basidiomycota</taxon>
        <taxon>Agaricomycotina</taxon>
        <taxon>Agaricomycetes</taxon>
        <taxon>Agaricomycetidae</taxon>
        <taxon>Agaricales</taxon>
        <taxon>Marasmiineae</taxon>
        <taxon>Mycenaceae</taxon>
        <taxon>Mycena</taxon>
    </lineage>
</organism>
<evidence type="ECO:0000313" key="1">
    <source>
        <dbReference type="EMBL" id="KAJ7346148.1"/>
    </source>
</evidence>
<protein>
    <submittedName>
        <fullName evidence="1">Uncharacterized protein</fullName>
    </submittedName>
</protein>
<sequence length="128" mass="14437">MAELEVILTCLPNTVLEQFWDEAHSSTFHSMQTNVLQPFPTNFTTKHPQSLSDTAWVDPDDLKEWLRPNDSCCGFHPMPMNVPPVRMDANFGNAMFGPYHPVNFYVFEPTLGILQASVTLVESHQGGE</sequence>
<proteinExistence type="predicted"/>
<keyword evidence="2" id="KW-1185">Reference proteome</keyword>